<gene>
    <name evidence="8" type="primary">rfaL_2</name>
    <name evidence="7" type="ORF">I6G29_08720</name>
    <name evidence="8" type="ORF">NCTC11997_01808</name>
</gene>
<keyword evidence="2 5" id="KW-0812">Transmembrane</keyword>
<dbReference type="GO" id="GO:0016874">
    <property type="term" value="F:ligase activity"/>
    <property type="evidence" value="ECO:0007669"/>
    <property type="project" value="UniProtKB-KW"/>
</dbReference>
<dbReference type="InterPro" id="IPR051533">
    <property type="entry name" value="WaaL-like"/>
</dbReference>
<evidence type="ECO:0000256" key="1">
    <source>
        <dbReference type="ARBA" id="ARBA00004141"/>
    </source>
</evidence>
<protein>
    <submittedName>
        <fullName evidence="7 8">O-antigen ligase</fullName>
    </submittedName>
</protein>
<feature type="transmembrane region" description="Helical" evidence="5">
    <location>
        <begin position="75"/>
        <end position="94"/>
    </location>
</feature>
<feature type="transmembrane region" description="Helical" evidence="5">
    <location>
        <begin position="402"/>
        <end position="419"/>
    </location>
</feature>
<dbReference type="OrthoDB" id="8576060at2"/>
<dbReference type="InterPro" id="IPR007016">
    <property type="entry name" value="O-antigen_ligase-rel_domated"/>
</dbReference>
<keyword evidence="8" id="KW-0436">Ligase</keyword>
<feature type="transmembrane region" description="Helical" evidence="5">
    <location>
        <begin position="189"/>
        <end position="207"/>
    </location>
</feature>
<feature type="transmembrane region" description="Helical" evidence="5">
    <location>
        <begin position="163"/>
        <end position="182"/>
    </location>
</feature>
<dbReference type="Pfam" id="PF04932">
    <property type="entry name" value="Wzy_C"/>
    <property type="match status" value="1"/>
</dbReference>
<keyword evidence="4 5" id="KW-0472">Membrane</keyword>
<evidence type="ECO:0000313" key="8">
    <source>
        <dbReference type="EMBL" id="SUA55430.1"/>
    </source>
</evidence>
<dbReference type="PANTHER" id="PTHR37422">
    <property type="entry name" value="TEICHURONIC ACID BIOSYNTHESIS PROTEIN TUAE"/>
    <property type="match status" value="1"/>
</dbReference>
<sequence length="432" mass="48377">MVQSAHLTTDALIFQSRPPCPRLKRFAEISVFLAGFLCLIVPSGYSYGAALLFLGGMYVVVRERGLLPIDRYDKYILGALLIVGLEGVFNWLWHGFDGDLDKNIRFILAIPIFYLIYRARPSLHALWLGLVFGVLGACVFALYQRFSLGLIRAEGFTNAIQFGNLAMLQGILCLSGLGWAATLKKHRRFYICLLGIAAVAGIVTSAMSGTRGGWIGLPVILLVVFFFYRKVFSVRSQLIALLFLIVGGTYLVANPQIGVKERIQEATHQVTLFQEGQVNTSIGLRFEMWRGAYHLVQEKPLFGWGKKGYQEGMRTLRDQGEIHRGATAFNHLHNDFIDRLVKHGFIGLFALVLLYVFSLRAFSTGRNYRELPIKSVALTGILLVYCYIDFGMTQSFLRHNSGVMVFATYLAVIAGYFKVQRLSSTQAIKNKA</sequence>
<name>A0A378XII2_9BURK</name>
<dbReference type="GO" id="GO:0016020">
    <property type="term" value="C:membrane"/>
    <property type="evidence" value="ECO:0007669"/>
    <property type="project" value="UniProtKB-SubCell"/>
</dbReference>
<evidence type="ECO:0000313" key="10">
    <source>
        <dbReference type="Proteomes" id="UP000594903"/>
    </source>
</evidence>
<dbReference type="Proteomes" id="UP000594903">
    <property type="component" value="Chromosome"/>
</dbReference>
<keyword evidence="3 5" id="KW-1133">Transmembrane helix</keyword>
<feature type="transmembrane region" description="Helical" evidence="5">
    <location>
        <begin position="100"/>
        <end position="117"/>
    </location>
</feature>
<feature type="transmembrane region" description="Helical" evidence="5">
    <location>
        <begin position="340"/>
        <end position="359"/>
    </location>
</feature>
<dbReference type="Proteomes" id="UP000254603">
    <property type="component" value="Unassembled WGS sequence"/>
</dbReference>
<evidence type="ECO:0000313" key="7">
    <source>
        <dbReference type="EMBL" id="QPT39255.1"/>
    </source>
</evidence>
<feature type="transmembrane region" description="Helical" evidence="5">
    <location>
        <begin position="238"/>
        <end position="257"/>
    </location>
</feature>
<feature type="domain" description="O-antigen ligase-related" evidence="6">
    <location>
        <begin position="197"/>
        <end position="351"/>
    </location>
</feature>
<feature type="transmembrane region" description="Helical" evidence="5">
    <location>
        <begin position="124"/>
        <end position="143"/>
    </location>
</feature>
<keyword evidence="10" id="KW-1185">Reference proteome</keyword>
<reference evidence="8 9" key="1">
    <citation type="submission" date="2018-06" db="EMBL/GenBank/DDBJ databases">
        <authorList>
            <consortium name="Pathogen Informatics"/>
            <person name="Doyle S."/>
        </authorList>
    </citation>
    <scope>NUCLEOTIDE SEQUENCE [LARGE SCALE GENOMIC DNA]</scope>
    <source>
        <strain evidence="8 9">NCTC11997</strain>
    </source>
</reference>
<comment type="subcellular location">
    <subcellularLocation>
        <location evidence="1">Membrane</location>
        <topology evidence="1">Multi-pass membrane protein</topology>
    </subcellularLocation>
</comment>
<dbReference type="EMBL" id="CP065725">
    <property type="protein sequence ID" value="QPT39255.1"/>
    <property type="molecule type" value="Genomic_DNA"/>
</dbReference>
<organism evidence="8 9">
    <name type="scientific">Oligella ureolytica</name>
    <dbReference type="NCBI Taxonomy" id="90244"/>
    <lineage>
        <taxon>Bacteria</taxon>
        <taxon>Pseudomonadati</taxon>
        <taxon>Pseudomonadota</taxon>
        <taxon>Betaproteobacteria</taxon>
        <taxon>Burkholderiales</taxon>
        <taxon>Alcaligenaceae</taxon>
        <taxon>Oligella</taxon>
    </lineage>
</organism>
<accession>A0A378XII2</accession>
<evidence type="ECO:0000256" key="3">
    <source>
        <dbReference type="ARBA" id="ARBA00022989"/>
    </source>
</evidence>
<dbReference type="PANTHER" id="PTHR37422:SF17">
    <property type="entry name" value="O-ANTIGEN LIGASE"/>
    <property type="match status" value="1"/>
</dbReference>
<dbReference type="AlphaFoldDB" id="A0A378XII2"/>
<dbReference type="STRING" id="1122619.GCA_000373745_01620"/>
<evidence type="ECO:0000256" key="4">
    <source>
        <dbReference type="ARBA" id="ARBA00023136"/>
    </source>
</evidence>
<dbReference type="EMBL" id="UGSB01000001">
    <property type="protein sequence ID" value="SUA55430.1"/>
    <property type="molecule type" value="Genomic_DNA"/>
</dbReference>
<evidence type="ECO:0000259" key="6">
    <source>
        <dbReference type="Pfam" id="PF04932"/>
    </source>
</evidence>
<evidence type="ECO:0000256" key="5">
    <source>
        <dbReference type="SAM" id="Phobius"/>
    </source>
</evidence>
<evidence type="ECO:0000313" key="9">
    <source>
        <dbReference type="Proteomes" id="UP000254603"/>
    </source>
</evidence>
<feature type="transmembrane region" description="Helical" evidence="5">
    <location>
        <begin position="31"/>
        <end position="54"/>
    </location>
</feature>
<evidence type="ECO:0000256" key="2">
    <source>
        <dbReference type="ARBA" id="ARBA00022692"/>
    </source>
</evidence>
<feature type="transmembrane region" description="Helical" evidence="5">
    <location>
        <begin position="213"/>
        <end position="231"/>
    </location>
</feature>
<feature type="transmembrane region" description="Helical" evidence="5">
    <location>
        <begin position="371"/>
        <end position="390"/>
    </location>
</feature>
<reference evidence="7 10" key="2">
    <citation type="submission" date="2020-12" db="EMBL/GenBank/DDBJ databases">
        <title>FDA dAtabase for Regulatory Grade micrObial Sequences (FDA-ARGOS): Supporting development and validation of Infectious Disease Dx tests.</title>
        <authorList>
            <person name="Sproer C."/>
            <person name="Gronow S."/>
            <person name="Severitt S."/>
            <person name="Schroder I."/>
            <person name="Tallon L."/>
            <person name="Sadzewicz L."/>
            <person name="Zhao X."/>
            <person name="Boylan J."/>
            <person name="Ott S."/>
            <person name="Bowen H."/>
            <person name="Vavikolanu K."/>
            <person name="Mehta A."/>
            <person name="Aluvathingal J."/>
            <person name="Nadendla S."/>
            <person name="Lowell S."/>
            <person name="Myers T."/>
            <person name="Yan Y."/>
            <person name="Sichtig H."/>
        </authorList>
    </citation>
    <scope>NUCLEOTIDE SEQUENCE [LARGE SCALE GENOMIC DNA]</scope>
    <source>
        <strain evidence="7 10">FDAARGOS_872</strain>
    </source>
</reference>
<proteinExistence type="predicted"/>